<gene>
    <name evidence="12" type="ORF">G4L39_07330</name>
</gene>
<dbReference type="SMART" id="SM00245">
    <property type="entry name" value="TSPc"/>
    <property type="match status" value="1"/>
</dbReference>
<evidence type="ECO:0000256" key="10">
    <source>
        <dbReference type="SAM" id="SignalP"/>
    </source>
</evidence>
<comment type="similarity">
    <text evidence="2 7">Belongs to the peptidase S41B family.</text>
</comment>
<protein>
    <recommendedName>
        <fullName evidence="7">Tricorn protease homolog</fullName>
        <ecNumber evidence="7">3.4.21.-</ecNumber>
    </recommendedName>
</protein>
<keyword evidence="5 7" id="KW-0378">Hydrolase</keyword>
<dbReference type="InterPro" id="IPR015943">
    <property type="entry name" value="WD40/YVTN_repeat-like_dom_sf"/>
</dbReference>
<dbReference type="PANTHER" id="PTHR43253">
    <property type="entry name" value="TRICORN PROTEASE HOMOLOG 2-RELATED"/>
    <property type="match status" value="1"/>
</dbReference>
<keyword evidence="10" id="KW-0732">Signal</keyword>
<evidence type="ECO:0000256" key="3">
    <source>
        <dbReference type="ARBA" id="ARBA00022490"/>
    </source>
</evidence>
<feature type="domain" description="Tail specific protease" evidence="11">
    <location>
        <begin position="900"/>
        <end position="1092"/>
    </location>
</feature>
<dbReference type="EC" id="3.4.21.-" evidence="7"/>
<dbReference type="Gene3D" id="3.90.226.10">
    <property type="entry name" value="2-enoyl-CoA Hydratase, Chain A, domain 1"/>
    <property type="match status" value="1"/>
</dbReference>
<evidence type="ECO:0000313" key="13">
    <source>
        <dbReference type="Proteomes" id="UP000477311"/>
    </source>
</evidence>
<dbReference type="Pfam" id="PF14685">
    <property type="entry name" value="PDZ_Tricorn"/>
    <property type="match status" value="1"/>
</dbReference>
<dbReference type="Gene3D" id="2.30.42.10">
    <property type="match status" value="1"/>
</dbReference>
<dbReference type="PANTHER" id="PTHR43253:SF1">
    <property type="entry name" value="TRICORN PROTEASE HOMOLOG 2-RELATED"/>
    <property type="match status" value="1"/>
</dbReference>
<dbReference type="InterPro" id="IPR005151">
    <property type="entry name" value="Tail-specific_protease"/>
</dbReference>
<evidence type="ECO:0000313" key="12">
    <source>
        <dbReference type="EMBL" id="NGO39209.1"/>
    </source>
</evidence>
<feature type="compositionally biased region" description="Basic and acidic residues" evidence="9">
    <location>
        <begin position="555"/>
        <end position="572"/>
    </location>
</feature>
<comment type="function">
    <text evidence="7">Degrades oligopeptides.</text>
</comment>
<dbReference type="SUPFAM" id="SSF69304">
    <property type="entry name" value="Tricorn protease N-terminal domain"/>
    <property type="match status" value="1"/>
</dbReference>
<dbReference type="AlphaFoldDB" id="A0A6M1RNT1"/>
<dbReference type="GO" id="GO:0008236">
    <property type="term" value="F:serine-type peptidase activity"/>
    <property type="evidence" value="ECO:0007669"/>
    <property type="project" value="UniProtKB-UniRule"/>
</dbReference>
<dbReference type="Gene3D" id="2.120.10.60">
    <property type="entry name" value="Tricorn protease N-terminal domain"/>
    <property type="match status" value="1"/>
</dbReference>
<evidence type="ECO:0000256" key="6">
    <source>
        <dbReference type="ARBA" id="ARBA00022825"/>
    </source>
</evidence>
<proteinExistence type="inferred from homology"/>
<dbReference type="Pfam" id="PF26550">
    <property type="entry name" value="Tricorn_2nd"/>
    <property type="match status" value="1"/>
</dbReference>
<dbReference type="SUPFAM" id="SSF50156">
    <property type="entry name" value="PDZ domain-like"/>
    <property type="match status" value="1"/>
</dbReference>
<dbReference type="Pfam" id="PF03572">
    <property type="entry name" value="Peptidase_S41"/>
    <property type="match status" value="1"/>
</dbReference>
<keyword evidence="3 7" id="KW-0963">Cytoplasm</keyword>
<feature type="compositionally biased region" description="Basic and acidic residues" evidence="9">
    <location>
        <begin position="606"/>
        <end position="617"/>
    </location>
</feature>
<evidence type="ECO:0000256" key="5">
    <source>
        <dbReference type="ARBA" id="ARBA00022801"/>
    </source>
</evidence>
<evidence type="ECO:0000256" key="9">
    <source>
        <dbReference type="SAM" id="MobiDB-lite"/>
    </source>
</evidence>
<reference evidence="12 13" key="1">
    <citation type="submission" date="2020-02" db="EMBL/GenBank/DDBJ databases">
        <title>Draft genome sequence of Limisphaera ngatamarikiensis NGM72.4T, a thermophilic Verrucomicrobia grouped in subdivision 3.</title>
        <authorList>
            <person name="Carere C.R."/>
            <person name="Steen J."/>
            <person name="Hugenholtz P."/>
            <person name="Stott M.B."/>
        </authorList>
    </citation>
    <scope>NUCLEOTIDE SEQUENCE [LARGE SCALE GENOMIC DNA]</scope>
    <source>
        <strain evidence="12 13">NGM72.4</strain>
    </source>
</reference>
<dbReference type="SUPFAM" id="SSF52096">
    <property type="entry name" value="ClpP/crotonase"/>
    <property type="match status" value="1"/>
</dbReference>
<feature type="chain" id="PRO_5026909798" description="Tricorn protease homolog" evidence="10">
    <location>
        <begin position="22"/>
        <end position="1135"/>
    </location>
</feature>
<evidence type="ECO:0000256" key="8">
    <source>
        <dbReference type="PIRSR" id="PIRSR036421-1"/>
    </source>
</evidence>
<organism evidence="12 13">
    <name type="scientific">Limisphaera ngatamarikiensis</name>
    <dbReference type="NCBI Taxonomy" id="1324935"/>
    <lineage>
        <taxon>Bacteria</taxon>
        <taxon>Pseudomonadati</taxon>
        <taxon>Verrucomicrobiota</taxon>
        <taxon>Verrucomicrobiia</taxon>
        <taxon>Limisphaerales</taxon>
        <taxon>Limisphaeraceae</taxon>
        <taxon>Limisphaera</taxon>
    </lineage>
</organism>
<sequence length="1135" mass="128675">MLRLILVLAGLGASALGSALAQGADEPPRPLSARMIRQPDVSATHIVFVYAGNIWIVPKTGGEAVRLSSPPGEETFPKFSPDGSRIAFSGNYDGNVDLYVIPVTGGLPHRVTHHGAPDRLVDWYPDGKHLLYATTMTSYKDRFNQLYKVPAEGGLPEKLPVPYGEFGAISPDGRTLAYQPISVDFRTWKRYRGGMNPDLWLFDLVTYKARNLTRSDASESIPMWHGQTLYFLSDRGPEKRFNIWAYDFRRDRFRQVTFFKDYDVRFPSIGPEDIVFENAGRLYLLELRTEQVREVQVTVRTDRLTLKPRVQNVSDLIYHAAPSPTGKRALFEARGEIFSVPAEHGITLNLTRSPGSAERFPAWSPDGRWIACFSDRTGEYELTLIPADPATPGPAEPRTLTRLGPGFRYPPQWSPDSKKILWIDQAMQIWVHDLDTQTNRCIDRQMWMYHGDLSRFRVSWSPDSRWIAYAGDCENRQTAIILYDYQNHRRYQVTSGFYNDDQPVFDPDGKYLYFRTIRDFNPLYSELDNTWIYANGQRLAAVPLRKTVPSPLAPRNDEEKPRETRDSKDKPSDAPTGPTLVGTNPDDTQPAAADQGSEPATATTDSETRKKEAKSEGKGPAPVEIDLEGFEQRVVLLPTKAGRYDHLAAVSGKLLYRWLPRLGSDATASPIEFYDLEKRETKRVLDDADDFQLTADRSKLLVRKGNQYAFIEPKEGQRMDKRLATDRLEASIDPRAEWRQIFTDAWRLQRDYFYDPNLHGVDWTAMRERYERLLAEAVTRWDVNYIIGEMIAELNASHTYRSGGDVERPPERGVGYLGCDFVLTNGAYQIARILEPAPWDVEVRSPLREPGITNVQEGDYLLAVNGEPLNTRKDPWAAFQGLARQPVLLTVNDKPTLEGARQVLVQTLDLAGEMRLRNLAWIEENRRRVDQLSQGRIGYVYVPDTGRHGQNELVRQWRGQITKDGLIIDERFNSGGQIPDRFVELLNRPLRNFWGVRDGRDWAWPPVAHFGPKAMLINGWSGSGGDCFPYYFKQSGLGPLIGQRTWGGLIGMTGAPRLIDGGTVTVPTFGIYSKTGEWIIEGYGVDPDIEVVDDPGEMARGRDPQLERAVHEVLRMLKENPPPRVQKPPYPNRAS</sequence>
<dbReference type="InterPro" id="IPR036034">
    <property type="entry name" value="PDZ_sf"/>
</dbReference>
<name>A0A6M1RNT1_9BACT</name>
<dbReference type="InterPro" id="IPR029045">
    <property type="entry name" value="ClpP/crotonase-like_dom_sf"/>
</dbReference>
<evidence type="ECO:0000256" key="7">
    <source>
        <dbReference type="PIRNR" id="PIRNR036421"/>
    </source>
</evidence>
<dbReference type="Pfam" id="PF26549">
    <property type="entry name" value="Tricorn_N"/>
    <property type="match status" value="1"/>
</dbReference>
<dbReference type="RefSeq" id="WP_165107089.1">
    <property type="nucleotide sequence ID" value="NZ_JAAKYA010000051.1"/>
</dbReference>
<evidence type="ECO:0000256" key="1">
    <source>
        <dbReference type="ARBA" id="ARBA00004496"/>
    </source>
</evidence>
<feature type="active site" description="Charge relay system" evidence="8">
    <location>
        <position position="798"/>
    </location>
</feature>
<dbReference type="GO" id="GO:0006508">
    <property type="term" value="P:proteolysis"/>
    <property type="evidence" value="ECO:0007669"/>
    <property type="project" value="UniProtKB-UniRule"/>
</dbReference>
<comment type="subcellular location">
    <subcellularLocation>
        <location evidence="1 7">Cytoplasm</location>
    </subcellularLocation>
</comment>
<dbReference type="InterPro" id="IPR028204">
    <property type="entry name" value="Tricorn_C1"/>
</dbReference>
<evidence type="ECO:0000256" key="4">
    <source>
        <dbReference type="ARBA" id="ARBA00022670"/>
    </source>
</evidence>
<feature type="signal peptide" evidence="10">
    <location>
        <begin position="1"/>
        <end position="21"/>
    </location>
</feature>
<dbReference type="GO" id="GO:0005737">
    <property type="term" value="C:cytoplasm"/>
    <property type="evidence" value="ECO:0007669"/>
    <property type="project" value="UniProtKB-SubCell"/>
</dbReference>
<keyword evidence="6 7" id="KW-0720">Serine protease</keyword>
<evidence type="ECO:0000259" key="11">
    <source>
        <dbReference type="SMART" id="SM00245"/>
    </source>
</evidence>
<evidence type="ECO:0000256" key="2">
    <source>
        <dbReference type="ARBA" id="ARBA00008524"/>
    </source>
</evidence>
<dbReference type="Gene3D" id="2.130.10.10">
    <property type="entry name" value="YVTN repeat-like/Quinoprotein amine dehydrogenase"/>
    <property type="match status" value="1"/>
</dbReference>
<accession>A0A6M1RNT1</accession>
<feature type="active site" description="Charge relay system" evidence="8">
    <location>
        <position position="1023"/>
    </location>
</feature>
<dbReference type="InterPro" id="IPR029414">
    <property type="entry name" value="Tricorn_PDZ"/>
</dbReference>
<dbReference type="Gene3D" id="3.30.750.44">
    <property type="match status" value="1"/>
</dbReference>
<dbReference type="PIRSF" id="PIRSF036421">
    <property type="entry name" value="Tricorn_protease"/>
    <property type="match status" value="1"/>
</dbReference>
<dbReference type="EMBL" id="JAAKYA010000051">
    <property type="protein sequence ID" value="NGO39209.1"/>
    <property type="molecule type" value="Genomic_DNA"/>
</dbReference>
<keyword evidence="4 7" id="KW-0645">Protease</keyword>
<feature type="active site" description="Charge relay system" evidence="8">
    <location>
        <position position="1081"/>
    </location>
</feature>
<dbReference type="Pfam" id="PF14684">
    <property type="entry name" value="Tricorn_C1"/>
    <property type="match status" value="1"/>
</dbReference>
<feature type="region of interest" description="Disordered" evidence="9">
    <location>
        <begin position="545"/>
        <end position="624"/>
    </location>
</feature>
<dbReference type="SUPFAM" id="SSF82171">
    <property type="entry name" value="DPP6 N-terminal domain-like"/>
    <property type="match status" value="1"/>
</dbReference>
<dbReference type="CDD" id="cd07562">
    <property type="entry name" value="Peptidase_S41_TRI"/>
    <property type="match status" value="1"/>
</dbReference>
<dbReference type="Proteomes" id="UP000477311">
    <property type="component" value="Unassembled WGS sequence"/>
</dbReference>
<dbReference type="InterPro" id="IPR012393">
    <property type="entry name" value="Tricorn_protease"/>
</dbReference>
<keyword evidence="13" id="KW-1185">Reference proteome</keyword>
<comment type="caution">
    <text evidence="12">The sequence shown here is derived from an EMBL/GenBank/DDBJ whole genome shotgun (WGS) entry which is preliminary data.</text>
</comment>